<comment type="subcellular location">
    <subcellularLocation>
        <location evidence="1 7">Periplasm</location>
    </subcellularLocation>
</comment>
<dbReference type="PANTHER" id="PTHR35272:SF3">
    <property type="entry name" value="THIOL:DISULFIDE INTERCHANGE PROTEIN DSBC"/>
    <property type="match status" value="1"/>
</dbReference>
<comment type="similarity">
    <text evidence="2 7">Belongs to the thioredoxin family. DsbC subfamily.</text>
</comment>
<evidence type="ECO:0000313" key="11">
    <source>
        <dbReference type="Proteomes" id="UP000583752"/>
    </source>
</evidence>
<dbReference type="Gene3D" id="3.40.30.10">
    <property type="entry name" value="Glutaredoxin"/>
    <property type="match status" value="1"/>
</dbReference>
<dbReference type="PROSITE" id="PS00194">
    <property type="entry name" value="THIOREDOXIN_1"/>
    <property type="match status" value="1"/>
</dbReference>
<comment type="function">
    <text evidence="7">Required for disulfide bond formation in some periplasmic proteins. Acts by transferring its disulfide bond to other proteins and is reduced in the process.</text>
</comment>
<dbReference type="SUPFAM" id="SSF52833">
    <property type="entry name" value="Thioredoxin-like"/>
    <property type="match status" value="1"/>
</dbReference>
<evidence type="ECO:0000256" key="1">
    <source>
        <dbReference type="ARBA" id="ARBA00004418"/>
    </source>
</evidence>
<dbReference type="InterPro" id="IPR012336">
    <property type="entry name" value="Thioredoxin-like_fold"/>
</dbReference>
<comment type="caution">
    <text evidence="10">The sequence shown here is derived from an EMBL/GenBank/DDBJ whole genome shotgun (WGS) entry which is preliminary data.</text>
</comment>
<evidence type="ECO:0000256" key="3">
    <source>
        <dbReference type="ARBA" id="ARBA00022729"/>
    </source>
</evidence>
<dbReference type="InterPro" id="IPR036249">
    <property type="entry name" value="Thioredoxin-like_sf"/>
</dbReference>
<dbReference type="InterPro" id="IPR051470">
    <property type="entry name" value="Thiol:disulfide_interchange"/>
</dbReference>
<gene>
    <name evidence="10" type="ORF">HHL21_17360</name>
</gene>
<reference evidence="10 11" key="1">
    <citation type="submission" date="2020-04" db="EMBL/GenBank/DDBJ databases">
        <title>Massilia sp. RP-1-19 isolated from soil.</title>
        <authorList>
            <person name="Dahal R.H."/>
        </authorList>
    </citation>
    <scope>NUCLEOTIDE SEQUENCE [LARGE SCALE GENOMIC DNA]</scope>
    <source>
        <strain evidence="10 11">RP-1-19</strain>
    </source>
</reference>
<keyword evidence="4 7" id="KW-0574">Periplasm</keyword>
<feature type="domain" description="Disulphide bond isomerase DsbC/G N-terminal" evidence="8">
    <location>
        <begin position="21"/>
        <end position="88"/>
    </location>
</feature>
<keyword evidence="5" id="KW-1015">Disulfide bond</keyword>
<evidence type="ECO:0000256" key="6">
    <source>
        <dbReference type="ARBA" id="ARBA00023284"/>
    </source>
</evidence>
<dbReference type="GO" id="GO:0042597">
    <property type="term" value="C:periplasmic space"/>
    <property type="evidence" value="ECO:0007669"/>
    <property type="project" value="UniProtKB-SubCell"/>
</dbReference>
<feature type="chain" id="PRO_5033106308" description="Thiol:disulfide interchange protein" evidence="7">
    <location>
        <begin position="22"/>
        <end position="240"/>
    </location>
</feature>
<sequence length="240" mass="26538">MVKNKLALLMLTALAAGCGNAQTPVEANIKKVIEPRLGGGVKIESVKATPYSGLYEIRAGGDILYTDKKGEFLFIGHVYNAKTSEDLTKVRLDEINKINFADLPFESALKMVKGNGKRVMAIFEDPNCGYCKRFRQTTLKEVDNVTVYTFMYNILSEDSVTKSRNIWCAADRNKAWDEWMISGKVAGAAPARCTDPHDQIFALGRKMRIEGTPAIFFTDGSRIPGAVDLKVLEAKFASIK</sequence>
<dbReference type="InterPro" id="IPR009094">
    <property type="entry name" value="DiS-bond_isomerase_DsbC/G_N_sf"/>
</dbReference>
<keyword evidence="3 7" id="KW-0732">Signal</keyword>
<evidence type="ECO:0000256" key="4">
    <source>
        <dbReference type="ARBA" id="ARBA00022764"/>
    </source>
</evidence>
<keyword evidence="11" id="KW-1185">Reference proteome</keyword>
<evidence type="ECO:0000259" key="9">
    <source>
        <dbReference type="Pfam" id="PF13098"/>
    </source>
</evidence>
<feature type="signal peptide" evidence="7">
    <location>
        <begin position="1"/>
        <end position="21"/>
    </location>
</feature>
<dbReference type="PROSITE" id="PS51257">
    <property type="entry name" value="PROKAR_LIPOPROTEIN"/>
    <property type="match status" value="1"/>
</dbReference>
<dbReference type="Pfam" id="PF10411">
    <property type="entry name" value="DsbC_N"/>
    <property type="match status" value="1"/>
</dbReference>
<dbReference type="AlphaFoldDB" id="A0A848HNG9"/>
<feature type="domain" description="Thioredoxin-like fold" evidence="9">
    <location>
        <begin position="112"/>
        <end position="234"/>
    </location>
</feature>
<evidence type="ECO:0000259" key="8">
    <source>
        <dbReference type="Pfam" id="PF10411"/>
    </source>
</evidence>
<dbReference type="SUPFAM" id="SSF54423">
    <property type="entry name" value="DsbC/DsbG N-terminal domain-like"/>
    <property type="match status" value="1"/>
</dbReference>
<dbReference type="Pfam" id="PF13098">
    <property type="entry name" value="Thioredoxin_2"/>
    <property type="match status" value="1"/>
</dbReference>
<name>A0A848HNG9_9BURK</name>
<dbReference type="Gene3D" id="3.10.450.70">
    <property type="entry name" value="Disulphide bond isomerase, DsbC/G, N-terminal"/>
    <property type="match status" value="1"/>
</dbReference>
<dbReference type="CDD" id="cd03020">
    <property type="entry name" value="DsbA_DsbC_DsbG"/>
    <property type="match status" value="1"/>
</dbReference>
<proteinExistence type="inferred from homology"/>
<dbReference type="InterPro" id="IPR033954">
    <property type="entry name" value="DiS-bond_Isoase_DsbC/G"/>
</dbReference>
<dbReference type="RefSeq" id="WP_169468149.1">
    <property type="nucleotide sequence ID" value="NZ_JABBGG010000010.1"/>
</dbReference>
<protein>
    <recommendedName>
        <fullName evidence="7">Thiol:disulfide interchange protein</fullName>
    </recommendedName>
</protein>
<dbReference type="PANTHER" id="PTHR35272">
    <property type="entry name" value="THIOL:DISULFIDE INTERCHANGE PROTEIN DSBC-RELATED"/>
    <property type="match status" value="1"/>
</dbReference>
<dbReference type="Proteomes" id="UP000583752">
    <property type="component" value="Unassembled WGS sequence"/>
</dbReference>
<keyword evidence="6 7" id="KW-0676">Redox-active center</keyword>
<evidence type="ECO:0000256" key="2">
    <source>
        <dbReference type="ARBA" id="ARBA00009813"/>
    </source>
</evidence>
<organism evidence="10 11">
    <name type="scientific">Massilia polaris</name>
    <dbReference type="NCBI Taxonomy" id="2728846"/>
    <lineage>
        <taxon>Bacteria</taxon>
        <taxon>Pseudomonadati</taxon>
        <taxon>Pseudomonadota</taxon>
        <taxon>Betaproteobacteria</taxon>
        <taxon>Burkholderiales</taxon>
        <taxon>Oxalobacteraceae</taxon>
        <taxon>Telluria group</taxon>
        <taxon>Massilia</taxon>
    </lineage>
</organism>
<dbReference type="InterPro" id="IPR018950">
    <property type="entry name" value="DiS-bond_isomerase_DsbC/G_N"/>
</dbReference>
<dbReference type="EMBL" id="JABBGG010000010">
    <property type="protein sequence ID" value="NML62812.1"/>
    <property type="molecule type" value="Genomic_DNA"/>
</dbReference>
<evidence type="ECO:0000256" key="5">
    <source>
        <dbReference type="ARBA" id="ARBA00023157"/>
    </source>
</evidence>
<accession>A0A848HNG9</accession>
<dbReference type="InterPro" id="IPR017937">
    <property type="entry name" value="Thioredoxin_CS"/>
</dbReference>
<evidence type="ECO:0000313" key="10">
    <source>
        <dbReference type="EMBL" id="NML62812.1"/>
    </source>
</evidence>
<evidence type="ECO:0000256" key="7">
    <source>
        <dbReference type="RuleBase" id="RU364038"/>
    </source>
</evidence>